<evidence type="ECO:0000256" key="6">
    <source>
        <dbReference type="ARBA" id="ARBA00022960"/>
    </source>
</evidence>
<comment type="similarity">
    <text evidence="3">Belongs to the CDC42SE/SPEC family.</text>
</comment>
<evidence type="ECO:0000313" key="13">
    <source>
        <dbReference type="Proteomes" id="UP001652700"/>
    </source>
</evidence>
<dbReference type="GO" id="GO:0035023">
    <property type="term" value="P:regulation of Rho protein signal transduction"/>
    <property type="evidence" value="ECO:0007669"/>
    <property type="project" value="InterPro"/>
</dbReference>
<dbReference type="PROSITE" id="PS50108">
    <property type="entry name" value="CRIB"/>
    <property type="match status" value="1"/>
</dbReference>
<dbReference type="RefSeq" id="XP_028150135.1">
    <property type="nucleotide sequence ID" value="XM_028294334.1"/>
</dbReference>
<dbReference type="InterPro" id="IPR036936">
    <property type="entry name" value="CRIB_dom_sf"/>
</dbReference>
<dbReference type="InterPro" id="IPR039056">
    <property type="entry name" value="SPEC"/>
</dbReference>
<reference evidence="14 15" key="1">
    <citation type="submission" date="2025-04" db="UniProtKB">
        <authorList>
            <consortium name="RefSeq"/>
        </authorList>
    </citation>
    <scope>IDENTIFICATION</scope>
    <source>
        <tissue evidence="14 15">Whole insect</tissue>
    </source>
</reference>
<dbReference type="CDD" id="cd00132">
    <property type="entry name" value="CRIB"/>
    <property type="match status" value="1"/>
</dbReference>
<keyword evidence="6" id="KW-0133">Cell shape</keyword>
<evidence type="ECO:0000256" key="5">
    <source>
        <dbReference type="ARBA" id="ARBA00022490"/>
    </source>
</evidence>
<dbReference type="FunFam" id="3.90.810.10:FF:000004">
    <property type="entry name" value="CDC42 small effector protein 2"/>
    <property type="match status" value="1"/>
</dbReference>
<keyword evidence="8" id="KW-0564">Palmitate</keyword>
<evidence type="ECO:0000256" key="9">
    <source>
        <dbReference type="ARBA" id="ARBA00023212"/>
    </source>
</evidence>
<evidence type="ECO:0000313" key="12">
    <source>
        <dbReference type="EnsemblMetazoa" id="XP_050513527.1"/>
    </source>
</evidence>
<evidence type="ECO:0000256" key="7">
    <source>
        <dbReference type="ARBA" id="ARBA00023136"/>
    </source>
</evidence>
<dbReference type="OrthoDB" id="5559822at2759"/>
<dbReference type="GO" id="GO:0005856">
    <property type="term" value="C:cytoskeleton"/>
    <property type="evidence" value="ECO:0007669"/>
    <property type="project" value="UniProtKB-SubCell"/>
</dbReference>
<sequence>MAAINELRVTLFSCCIPQPPKRKHHIDRSMIGYPTNFQHTGHVGSRDVEMPGEQLIALQNQMKSKGGYETPYKEPDWCQ</sequence>
<dbReference type="Gene3D" id="3.90.810.10">
    <property type="entry name" value="CRIB domain"/>
    <property type="match status" value="1"/>
</dbReference>
<keyword evidence="9" id="KW-0206">Cytoskeleton</keyword>
<dbReference type="EnsemblMetazoa" id="XM_050657570.1">
    <property type="protein sequence ID" value="XP_050513527.1"/>
    <property type="gene ID" value="LOC126889338"/>
</dbReference>
<evidence type="ECO:0000313" key="14">
    <source>
        <dbReference type="RefSeq" id="XP_028150135.1"/>
    </source>
</evidence>
<dbReference type="PANTHER" id="PTHR13502:SF6">
    <property type="entry name" value="CDC42 SMALL EFFECTOR PROTEIN HOMOLOG"/>
    <property type="match status" value="1"/>
</dbReference>
<keyword evidence="7" id="KW-0472">Membrane</keyword>
<evidence type="ECO:0000256" key="1">
    <source>
        <dbReference type="ARBA" id="ARBA00004193"/>
    </source>
</evidence>
<keyword evidence="5" id="KW-0963">Cytoplasm</keyword>
<comment type="subcellular location">
    <subcellularLocation>
        <location evidence="1">Cell membrane</location>
        <topology evidence="1">Lipid-anchor</topology>
    </subcellularLocation>
    <subcellularLocation>
        <location evidence="2">Cytoplasm</location>
        <location evidence="2">Cytoskeleton</location>
    </subcellularLocation>
</comment>
<reference evidence="12" key="2">
    <citation type="submission" date="2025-05" db="UniProtKB">
        <authorList>
            <consortium name="EnsemblMetazoa"/>
        </authorList>
    </citation>
    <scope>IDENTIFICATION</scope>
</reference>
<dbReference type="GO" id="GO:0005886">
    <property type="term" value="C:plasma membrane"/>
    <property type="evidence" value="ECO:0007669"/>
    <property type="project" value="UniProtKB-SubCell"/>
</dbReference>
<evidence type="ECO:0000313" key="15">
    <source>
        <dbReference type="RefSeq" id="XP_028150136.1"/>
    </source>
</evidence>
<evidence type="ECO:0000256" key="4">
    <source>
        <dbReference type="ARBA" id="ARBA00022475"/>
    </source>
</evidence>
<keyword evidence="13" id="KW-1185">Reference proteome</keyword>
<keyword evidence="4" id="KW-1003">Cell membrane</keyword>
<dbReference type="EnsemblMetazoa" id="XM_050657571.1">
    <property type="protein sequence ID" value="XP_050513528.1"/>
    <property type="gene ID" value="LOC126889338"/>
</dbReference>
<dbReference type="GO" id="GO:0008360">
    <property type="term" value="P:regulation of cell shape"/>
    <property type="evidence" value="ECO:0007669"/>
    <property type="project" value="UniProtKB-KW"/>
</dbReference>
<dbReference type="InterPro" id="IPR000095">
    <property type="entry name" value="CRIB_dom"/>
</dbReference>
<accession>A0A6P7H232</accession>
<keyword evidence="10" id="KW-0449">Lipoprotein</keyword>
<proteinExistence type="inferred from homology"/>
<evidence type="ECO:0000256" key="8">
    <source>
        <dbReference type="ARBA" id="ARBA00023139"/>
    </source>
</evidence>
<protein>
    <submittedName>
        <fullName evidence="14 15">CDC42 small effector protein homolog</fullName>
    </submittedName>
</protein>
<evidence type="ECO:0000256" key="10">
    <source>
        <dbReference type="ARBA" id="ARBA00023288"/>
    </source>
</evidence>
<evidence type="ECO:0000256" key="2">
    <source>
        <dbReference type="ARBA" id="ARBA00004245"/>
    </source>
</evidence>
<name>A0A6P7H232_DIAVI</name>
<dbReference type="Proteomes" id="UP001652700">
    <property type="component" value="Unplaced"/>
</dbReference>
<dbReference type="AlphaFoldDB" id="A0A6P7H232"/>
<organism evidence="14">
    <name type="scientific">Diabrotica virgifera virgifera</name>
    <name type="common">western corn rootworm</name>
    <dbReference type="NCBI Taxonomy" id="50390"/>
    <lineage>
        <taxon>Eukaryota</taxon>
        <taxon>Metazoa</taxon>
        <taxon>Ecdysozoa</taxon>
        <taxon>Arthropoda</taxon>
        <taxon>Hexapoda</taxon>
        <taxon>Insecta</taxon>
        <taxon>Pterygota</taxon>
        <taxon>Neoptera</taxon>
        <taxon>Endopterygota</taxon>
        <taxon>Coleoptera</taxon>
        <taxon>Polyphaga</taxon>
        <taxon>Cucujiformia</taxon>
        <taxon>Chrysomeloidea</taxon>
        <taxon>Chrysomelidae</taxon>
        <taxon>Galerucinae</taxon>
        <taxon>Diabroticina</taxon>
        <taxon>Diabroticites</taxon>
        <taxon>Diabrotica</taxon>
    </lineage>
</organism>
<dbReference type="RefSeq" id="XP_028150136.1">
    <property type="nucleotide sequence ID" value="XM_028294335.1"/>
</dbReference>
<dbReference type="PANTHER" id="PTHR13502">
    <property type="entry name" value="CDC42 SMALL EFFECTOR PROTEIN HOMOLOG"/>
    <property type="match status" value="1"/>
</dbReference>
<evidence type="ECO:0000256" key="3">
    <source>
        <dbReference type="ARBA" id="ARBA00005720"/>
    </source>
</evidence>
<feature type="domain" description="CRIB" evidence="11">
    <location>
        <begin position="31"/>
        <end position="44"/>
    </location>
</feature>
<dbReference type="GO" id="GO:0031267">
    <property type="term" value="F:small GTPase binding"/>
    <property type="evidence" value="ECO:0007669"/>
    <property type="project" value="InterPro"/>
</dbReference>
<evidence type="ECO:0000259" key="11">
    <source>
        <dbReference type="PROSITE" id="PS50108"/>
    </source>
</evidence>
<dbReference type="Pfam" id="PF00786">
    <property type="entry name" value="PBD"/>
    <property type="match status" value="1"/>
</dbReference>
<gene>
    <name evidence="14 15" type="primary">LOC114343498</name>
</gene>